<evidence type="ECO:0000259" key="2">
    <source>
        <dbReference type="Pfam" id="PF00248"/>
    </source>
</evidence>
<comment type="caution">
    <text evidence="3">The sequence shown here is derived from an EMBL/GenBank/DDBJ whole genome shotgun (WGS) entry which is preliminary data.</text>
</comment>
<accession>A0A9P8VSY7</accession>
<dbReference type="PRINTS" id="PR00069">
    <property type="entry name" value="ALDKETRDTASE"/>
</dbReference>
<dbReference type="CDD" id="cd19075">
    <property type="entry name" value="AKR_AKR7A1-5"/>
    <property type="match status" value="1"/>
</dbReference>
<protein>
    <submittedName>
        <fullName evidence="3">Aflatoxin B1 aldehyde reductase member 2</fullName>
    </submittedName>
</protein>
<dbReference type="GO" id="GO:0016491">
    <property type="term" value="F:oxidoreductase activity"/>
    <property type="evidence" value="ECO:0007669"/>
    <property type="project" value="UniProtKB-KW"/>
</dbReference>
<dbReference type="InterPro" id="IPR050523">
    <property type="entry name" value="AKR_Detox_Biosynth"/>
</dbReference>
<dbReference type="SUPFAM" id="SSF51430">
    <property type="entry name" value="NAD(P)-linked oxidoreductase"/>
    <property type="match status" value="1"/>
</dbReference>
<dbReference type="AlphaFoldDB" id="A0A9P8VSY7"/>
<name>A0A9P8VSY7_9HYPO</name>
<feature type="non-terminal residue" evidence="3">
    <location>
        <position position="346"/>
    </location>
</feature>
<reference evidence="3 4" key="1">
    <citation type="journal article" date="2021" name="Nat. Commun.">
        <title>Genetic determinants of endophytism in the Arabidopsis root mycobiome.</title>
        <authorList>
            <person name="Mesny F."/>
            <person name="Miyauchi S."/>
            <person name="Thiergart T."/>
            <person name="Pickel B."/>
            <person name="Atanasova L."/>
            <person name="Karlsson M."/>
            <person name="Huettel B."/>
            <person name="Barry K.W."/>
            <person name="Haridas S."/>
            <person name="Chen C."/>
            <person name="Bauer D."/>
            <person name="Andreopoulos W."/>
            <person name="Pangilinan J."/>
            <person name="LaButti K."/>
            <person name="Riley R."/>
            <person name="Lipzen A."/>
            <person name="Clum A."/>
            <person name="Drula E."/>
            <person name="Henrissat B."/>
            <person name="Kohler A."/>
            <person name="Grigoriev I.V."/>
            <person name="Martin F.M."/>
            <person name="Hacquard S."/>
        </authorList>
    </citation>
    <scope>NUCLEOTIDE SEQUENCE [LARGE SCALE GENOMIC DNA]</scope>
    <source>
        <strain evidence="3 4">MPI-CAGE-CH-0241</strain>
    </source>
</reference>
<dbReference type="InterPro" id="IPR020471">
    <property type="entry name" value="AKR"/>
</dbReference>
<dbReference type="InterPro" id="IPR036812">
    <property type="entry name" value="NAD(P)_OxRdtase_dom_sf"/>
</dbReference>
<dbReference type="InterPro" id="IPR023210">
    <property type="entry name" value="NADP_OxRdtase_dom"/>
</dbReference>
<dbReference type="EMBL" id="JAGPYM010000043">
    <property type="protein sequence ID" value="KAH6873941.1"/>
    <property type="molecule type" value="Genomic_DNA"/>
</dbReference>
<evidence type="ECO:0000313" key="3">
    <source>
        <dbReference type="EMBL" id="KAH6873941.1"/>
    </source>
</evidence>
<proteinExistence type="predicted"/>
<dbReference type="OrthoDB" id="48988at2759"/>
<dbReference type="PANTHER" id="PTHR43364">
    <property type="entry name" value="NADH-SPECIFIC METHYLGLYOXAL REDUCTASE-RELATED"/>
    <property type="match status" value="1"/>
</dbReference>
<dbReference type="PANTHER" id="PTHR43364:SF4">
    <property type="entry name" value="NAD(P)-LINKED OXIDOREDUCTASE SUPERFAMILY PROTEIN"/>
    <property type="match status" value="1"/>
</dbReference>
<evidence type="ECO:0000256" key="1">
    <source>
        <dbReference type="ARBA" id="ARBA00023002"/>
    </source>
</evidence>
<evidence type="ECO:0000313" key="4">
    <source>
        <dbReference type="Proteomes" id="UP000777438"/>
    </source>
</evidence>
<keyword evidence="1" id="KW-0560">Oxidoreductase</keyword>
<organism evidence="3 4">
    <name type="scientific">Thelonectria olida</name>
    <dbReference type="NCBI Taxonomy" id="1576542"/>
    <lineage>
        <taxon>Eukaryota</taxon>
        <taxon>Fungi</taxon>
        <taxon>Dikarya</taxon>
        <taxon>Ascomycota</taxon>
        <taxon>Pezizomycotina</taxon>
        <taxon>Sordariomycetes</taxon>
        <taxon>Hypocreomycetidae</taxon>
        <taxon>Hypocreales</taxon>
        <taxon>Nectriaceae</taxon>
        <taxon>Thelonectria</taxon>
    </lineage>
</organism>
<keyword evidence="4" id="KW-1185">Reference proteome</keyword>
<dbReference type="Pfam" id="PF00248">
    <property type="entry name" value="Aldo_ket_red"/>
    <property type="match status" value="1"/>
</dbReference>
<feature type="domain" description="NADP-dependent oxidoreductase" evidence="2">
    <location>
        <begin position="26"/>
        <end position="334"/>
    </location>
</feature>
<dbReference type="Gene3D" id="3.20.20.100">
    <property type="entry name" value="NADP-dependent oxidoreductase domain"/>
    <property type="match status" value="1"/>
</dbReference>
<dbReference type="Proteomes" id="UP000777438">
    <property type="component" value="Unassembled WGS sequence"/>
</dbReference>
<sequence length="346" mass="38788">MHSSYLLHFQVHTHQHLPIMSSPKNRLILGTMTIGPDPAFGARITSLDEYKKCLDFLSSHGYTELDTAGVYVKGQQEAFTRDAGFKDRGFSIASKIMPTTPGDHKPEKLRESWDASLGKLGVDCADIMYLHAPDRATSYEETLEGVDKLYREGKFKKLGLSNYAAWEVAEMVGICERRGFVKPSIYQGMYNPISRALESELVPCLRKFGISLVIYNPLAAGLFSGKYTTLEEPGEGRFSTKTSLGQMYKDRYFKQSILDALAVVEPVAKKHGIPLIETALRWCVHHSKLNMRSNGGDDGIIIGISRYEQLEQNVEACEKGPLPDEVVEVLDKAWQITKADAPTYWR</sequence>
<gene>
    <name evidence="3" type="ORF">B0T10DRAFT_522298</name>
</gene>